<feature type="transmembrane region" description="Helical" evidence="1">
    <location>
        <begin position="34"/>
        <end position="55"/>
    </location>
</feature>
<name>A0A243SAI3_9ACTN</name>
<comment type="caution">
    <text evidence="2">The sequence shown here is derived from an EMBL/GenBank/DDBJ whole genome shotgun (WGS) entry which is preliminary data.</text>
</comment>
<dbReference type="AlphaFoldDB" id="A0A243SAI3"/>
<keyword evidence="1" id="KW-1133">Transmembrane helix</keyword>
<gene>
    <name evidence="2" type="ORF">CA983_02570</name>
</gene>
<protein>
    <submittedName>
        <fullName evidence="2">Uncharacterized protein</fullName>
    </submittedName>
</protein>
<organism evidence="2 3">
    <name type="scientific">Streptomyces swartbergensis</name>
    <dbReference type="NCBI Taxonomy" id="487165"/>
    <lineage>
        <taxon>Bacteria</taxon>
        <taxon>Bacillati</taxon>
        <taxon>Actinomycetota</taxon>
        <taxon>Actinomycetes</taxon>
        <taxon>Kitasatosporales</taxon>
        <taxon>Streptomycetaceae</taxon>
        <taxon>Streptomyces</taxon>
    </lineage>
</organism>
<keyword evidence="1" id="KW-0812">Transmembrane</keyword>
<keyword evidence="3" id="KW-1185">Reference proteome</keyword>
<dbReference type="Proteomes" id="UP000195105">
    <property type="component" value="Unassembled WGS sequence"/>
</dbReference>
<evidence type="ECO:0000313" key="2">
    <source>
        <dbReference type="EMBL" id="OUD04659.1"/>
    </source>
</evidence>
<proteinExistence type="predicted"/>
<evidence type="ECO:0000313" key="3">
    <source>
        <dbReference type="Proteomes" id="UP000195105"/>
    </source>
</evidence>
<dbReference type="EMBL" id="NGFN01000008">
    <property type="protein sequence ID" value="OUD04659.1"/>
    <property type="molecule type" value="Genomic_DNA"/>
</dbReference>
<sequence length="67" mass="6738">MSRYVRWLLLAAFLIVVGVWPSAAAPIGLAATGAAVILGAIPGPVLALAAVVAWLKHRPAPAPTATA</sequence>
<dbReference type="RefSeq" id="WP_086599225.1">
    <property type="nucleotide sequence ID" value="NZ_NGFN01000008.1"/>
</dbReference>
<evidence type="ECO:0000256" key="1">
    <source>
        <dbReference type="SAM" id="Phobius"/>
    </source>
</evidence>
<keyword evidence="1" id="KW-0472">Membrane</keyword>
<reference evidence="2 3" key="1">
    <citation type="submission" date="2017-05" db="EMBL/GenBank/DDBJ databases">
        <title>Biotechnological potential of actinobacteria isolated from South African environments.</title>
        <authorList>
            <person name="Le Roes-Hill M."/>
            <person name="Prins A."/>
            <person name="Durrell K.A."/>
        </authorList>
    </citation>
    <scope>NUCLEOTIDE SEQUENCE [LARGE SCALE GENOMIC DNA]</scope>
    <source>
        <strain evidence="2 3">HMC13</strain>
    </source>
</reference>
<accession>A0A243SAI3</accession>